<comment type="caution">
    <text evidence="4">The sequence shown here is derived from an EMBL/GenBank/DDBJ whole genome shotgun (WGS) entry which is preliminary data.</text>
</comment>
<name>A0A2T4U361_9BACI</name>
<evidence type="ECO:0000313" key="4">
    <source>
        <dbReference type="EMBL" id="PTL37785.1"/>
    </source>
</evidence>
<evidence type="ECO:0000256" key="2">
    <source>
        <dbReference type="SAM" id="Phobius"/>
    </source>
</evidence>
<keyword evidence="2" id="KW-0812">Transmembrane</keyword>
<feature type="compositionally biased region" description="Acidic residues" evidence="1">
    <location>
        <begin position="100"/>
        <end position="115"/>
    </location>
</feature>
<keyword evidence="2" id="KW-1133">Transmembrane helix</keyword>
<protein>
    <recommendedName>
        <fullName evidence="6">YtxH domain-containing protein</fullName>
    </recommendedName>
</protein>
<evidence type="ECO:0000256" key="3">
    <source>
        <dbReference type="SAM" id="SignalP"/>
    </source>
</evidence>
<gene>
    <name evidence="4" type="ORF">C6Y45_14585</name>
</gene>
<keyword evidence="2" id="KW-0472">Membrane</keyword>
<reference evidence="4 5" key="1">
    <citation type="submission" date="2018-03" db="EMBL/GenBank/DDBJ databases">
        <title>Alkalicoccus saliphilus sp. nov., isolated from a mineral pool.</title>
        <authorList>
            <person name="Zhao B."/>
        </authorList>
    </citation>
    <scope>NUCLEOTIDE SEQUENCE [LARGE SCALE GENOMIC DNA]</scope>
    <source>
        <strain evidence="4 5">6AG</strain>
    </source>
</reference>
<feature type="chain" id="PRO_5038676477" description="YtxH domain-containing protein" evidence="3">
    <location>
        <begin position="18"/>
        <end position="115"/>
    </location>
</feature>
<evidence type="ECO:0000313" key="5">
    <source>
        <dbReference type="Proteomes" id="UP000240509"/>
    </source>
</evidence>
<dbReference type="OrthoDB" id="2390014at2"/>
<feature type="compositionally biased region" description="Basic and acidic residues" evidence="1">
    <location>
        <begin position="47"/>
        <end position="69"/>
    </location>
</feature>
<dbReference type="EMBL" id="PZJJ01000033">
    <property type="protein sequence ID" value="PTL37785.1"/>
    <property type="molecule type" value="Genomic_DNA"/>
</dbReference>
<feature type="transmembrane region" description="Helical" evidence="2">
    <location>
        <begin position="12"/>
        <end position="29"/>
    </location>
</feature>
<dbReference type="Proteomes" id="UP000240509">
    <property type="component" value="Unassembled WGS sequence"/>
</dbReference>
<dbReference type="AlphaFoldDB" id="A0A2T4U361"/>
<keyword evidence="5" id="KW-1185">Reference proteome</keyword>
<feature type="signal peptide" evidence="3">
    <location>
        <begin position="1"/>
        <end position="17"/>
    </location>
</feature>
<sequence>MLTVIMAGSKWIVSTLAASAIGAAGYFLGKDDNRKRVNDYIKRAQAEIKGETKEDTQPDFYEKVGHSDPLDVQDNSMVDEGSTFAVNYYNENLKGKEEEGQSPEDTSDTESDSRG</sequence>
<feature type="region of interest" description="Disordered" evidence="1">
    <location>
        <begin position="90"/>
        <end position="115"/>
    </location>
</feature>
<accession>A0A2T4U361</accession>
<keyword evidence="3" id="KW-0732">Signal</keyword>
<evidence type="ECO:0008006" key="6">
    <source>
        <dbReference type="Google" id="ProtNLM"/>
    </source>
</evidence>
<feature type="region of interest" description="Disordered" evidence="1">
    <location>
        <begin position="47"/>
        <end position="77"/>
    </location>
</feature>
<evidence type="ECO:0000256" key="1">
    <source>
        <dbReference type="SAM" id="MobiDB-lite"/>
    </source>
</evidence>
<organism evidence="4 5">
    <name type="scientific">Alkalicoccus saliphilus</name>
    <dbReference type="NCBI Taxonomy" id="200989"/>
    <lineage>
        <taxon>Bacteria</taxon>
        <taxon>Bacillati</taxon>
        <taxon>Bacillota</taxon>
        <taxon>Bacilli</taxon>
        <taxon>Bacillales</taxon>
        <taxon>Bacillaceae</taxon>
        <taxon>Alkalicoccus</taxon>
    </lineage>
</organism>
<proteinExistence type="predicted"/>